<dbReference type="Proteomes" id="UP000315295">
    <property type="component" value="Unassembled WGS sequence"/>
</dbReference>
<sequence length="54" mass="6110">MISFFFGEHGYLGHGGKPNASIISKFMQSMINISKDRYASSRDVFHISSSHMKE</sequence>
<evidence type="ECO:0000313" key="2">
    <source>
        <dbReference type="Proteomes" id="UP000315295"/>
    </source>
</evidence>
<gene>
    <name evidence="1" type="ORF">C1H46_045574</name>
</gene>
<reference evidence="1 2" key="1">
    <citation type="journal article" date="2019" name="G3 (Bethesda)">
        <title>Sequencing of a Wild Apple (Malus baccata) Genome Unravels the Differences Between Cultivated and Wild Apple Species Regarding Disease Resistance and Cold Tolerance.</title>
        <authorList>
            <person name="Chen X."/>
        </authorList>
    </citation>
    <scope>NUCLEOTIDE SEQUENCE [LARGE SCALE GENOMIC DNA]</scope>
    <source>
        <strain evidence="2">cv. Shandingzi</strain>
        <tissue evidence="1">Leaves</tissue>
    </source>
</reference>
<proteinExistence type="predicted"/>
<organism evidence="1 2">
    <name type="scientific">Malus baccata</name>
    <name type="common">Siberian crab apple</name>
    <name type="synonym">Pyrus baccata</name>
    <dbReference type="NCBI Taxonomy" id="106549"/>
    <lineage>
        <taxon>Eukaryota</taxon>
        <taxon>Viridiplantae</taxon>
        <taxon>Streptophyta</taxon>
        <taxon>Embryophyta</taxon>
        <taxon>Tracheophyta</taxon>
        <taxon>Spermatophyta</taxon>
        <taxon>Magnoliopsida</taxon>
        <taxon>eudicotyledons</taxon>
        <taxon>Gunneridae</taxon>
        <taxon>Pentapetalae</taxon>
        <taxon>rosids</taxon>
        <taxon>fabids</taxon>
        <taxon>Rosales</taxon>
        <taxon>Rosaceae</taxon>
        <taxon>Amygdaloideae</taxon>
        <taxon>Maleae</taxon>
        <taxon>Malus</taxon>
    </lineage>
</organism>
<comment type="caution">
    <text evidence="1">The sequence shown here is derived from an EMBL/GenBank/DDBJ whole genome shotgun (WGS) entry which is preliminary data.</text>
</comment>
<accession>A0A540K3T2</accession>
<keyword evidence="2" id="KW-1185">Reference proteome</keyword>
<dbReference type="AlphaFoldDB" id="A0A540K3T2"/>
<protein>
    <submittedName>
        <fullName evidence="1">Uncharacterized protein</fullName>
    </submittedName>
</protein>
<evidence type="ECO:0000313" key="1">
    <source>
        <dbReference type="EMBL" id="TQD68893.1"/>
    </source>
</evidence>
<dbReference type="EMBL" id="VIEB01007328">
    <property type="protein sequence ID" value="TQD68893.1"/>
    <property type="molecule type" value="Genomic_DNA"/>
</dbReference>
<name>A0A540K3T2_MALBA</name>